<keyword evidence="4" id="KW-0689">Ribosomal protein</keyword>
<evidence type="ECO:0000313" key="8">
    <source>
        <dbReference type="Proteomes" id="UP001208570"/>
    </source>
</evidence>
<dbReference type="EMBL" id="JAODUP010000220">
    <property type="protein sequence ID" value="KAK2156164.1"/>
    <property type="molecule type" value="Genomic_DNA"/>
</dbReference>
<dbReference type="GO" id="GO:0006412">
    <property type="term" value="P:translation"/>
    <property type="evidence" value="ECO:0007669"/>
    <property type="project" value="TreeGrafter"/>
</dbReference>
<dbReference type="AlphaFoldDB" id="A0AAD9JN89"/>
<accession>A0AAD9JN89</accession>
<comment type="similarity">
    <text evidence="2">Belongs to the mitochondrion-specific ribosomal protein mL41 family.</text>
</comment>
<evidence type="ECO:0000256" key="4">
    <source>
        <dbReference type="ARBA" id="ARBA00022980"/>
    </source>
</evidence>
<dbReference type="GO" id="GO:0003735">
    <property type="term" value="F:structural constituent of ribosome"/>
    <property type="evidence" value="ECO:0007669"/>
    <property type="project" value="InterPro"/>
</dbReference>
<dbReference type="PANTHER" id="PTHR21338">
    <property type="entry name" value="MITOCHONDRIAL RIBOSOMAL PROTEIN L41"/>
    <property type="match status" value="1"/>
</dbReference>
<keyword evidence="6" id="KW-0687">Ribonucleoprotein</keyword>
<proteinExistence type="inferred from homology"/>
<gene>
    <name evidence="7" type="ORF">LSH36_220g05037</name>
</gene>
<evidence type="ECO:0000256" key="3">
    <source>
        <dbReference type="ARBA" id="ARBA00022946"/>
    </source>
</evidence>
<keyword evidence="8" id="KW-1185">Reference proteome</keyword>
<protein>
    <recommendedName>
        <fullName evidence="9">Mitochondrial ribosomal protein L41</fullName>
    </recommendedName>
</protein>
<evidence type="ECO:0000256" key="5">
    <source>
        <dbReference type="ARBA" id="ARBA00023128"/>
    </source>
</evidence>
<evidence type="ECO:0008006" key="9">
    <source>
        <dbReference type="Google" id="ProtNLM"/>
    </source>
</evidence>
<keyword evidence="3" id="KW-0809">Transit peptide</keyword>
<dbReference type="Pfam" id="PF09809">
    <property type="entry name" value="MRP-L27"/>
    <property type="match status" value="1"/>
</dbReference>
<comment type="caution">
    <text evidence="7">The sequence shown here is derived from an EMBL/GenBank/DDBJ whole genome shotgun (WGS) entry which is preliminary data.</text>
</comment>
<evidence type="ECO:0000256" key="2">
    <source>
        <dbReference type="ARBA" id="ARBA00010152"/>
    </source>
</evidence>
<dbReference type="Proteomes" id="UP001208570">
    <property type="component" value="Unassembled WGS sequence"/>
</dbReference>
<dbReference type="PANTHER" id="PTHR21338:SF0">
    <property type="entry name" value="LARGE RIBOSOMAL SUBUNIT PROTEIN ML41"/>
    <property type="match status" value="1"/>
</dbReference>
<sequence>MKHIQSLIRYRSLSCIQLIQKQAFSSTSCVFGRKTRNPYDMRETMKLLGTDVGPRRPGGTKKMAREIGLRADMPQTPGIYDKSGKFHFVPEMVPEFVVPDLSDFKLKPYVSYKVPEVKQSEFTAQDLFDATYGKSVVEKYNSKKLDPSSVNAEDLVKEP</sequence>
<name>A0AAD9JN89_9ANNE</name>
<organism evidence="7 8">
    <name type="scientific">Paralvinella palmiformis</name>
    <dbReference type="NCBI Taxonomy" id="53620"/>
    <lineage>
        <taxon>Eukaryota</taxon>
        <taxon>Metazoa</taxon>
        <taxon>Spiralia</taxon>
        <taxon>Lophotrochozoa</taxon>
        <taxon>Annelida</taxon>
        <taxon>Polychaeta</taxon>
        <taxon>Sedentaria</taxon>
        <taxon>Canalipalpata</taxon>
        <taxon>Terebellida</taxon>
        <taxon>Terebelliformia</taxon>
        <taxon>Alvinellidae</taxon>
        <taxon>Paralvinella</taxon>
    </lineage>
</organism>
<evidence type="ECO:0000256" key="6">
    <source>
        <dbReference type="ARBA" id="ARBA00023274"/>
    </source>
</evidence>
<evidence type="ECO:0000313" key="7">
    <source>
        <dbReference type="EMBL" id="KAK2156164.1"/>
    </source>
</evidence>
<evidence type="ECO:0000256" key="1">
    <source>
        <dbReference type="ARBA" id="ARBA00004173"/>
    </source>
</evidence>
<dbReference type="InterPro" id="IPR019189">
    <property type="entry name" value="Ribosomal_mL41"/>
</dbReference>
<reference evidence="7" key="1">
    <citation type="journal article" date="2023" name="Mol. Biol. Evol.">
        <title>Third-Generation Sequencing Reveals the Adaptive Role of the Epigenome in Three Deep-Sea Polychaetes.</title>
        <authorList>
            <person name="Perez M."/>
            <person name="Aroh O."/>
            <person name="Sun Y."/>
            <person name="Lan Y."/>
            <person name="Juniper S.K."/>
            <person name="Young C.R."/>
            <person name="Angers B."/>
            <person name="Qian P.Y."/>
        </authorList>
    </citation>
    <scope>NUCLEOTIDE SEQUENCE</scope>
    <source>
        <strain evidence="7">P08H-3</strain>
    </source>
</reference>
<keyword evidence="5" id="KW-0496">Mitochondrion</keyword>
<dbReference type="GO" id="GO:0005762">
    <property type="term" value="C:mitochondrial large ribosomal subunit"/>
    <property type="evidence" value="ECO:0007669"/>
    <property type="project" value="InterPro"/>
</dbReference>
<comment type="subcellular location">
    <subcellularLocation>
        <location evidence="1">Mitochondrion</location>
    </subcellularLocation>
</comment>